<feature type="domain" description="Peptidase MA-like" evidence="1">
    <location>
        <begin position="179"/>
        <end position="345"/>
    </location>
</feature>
<accession>A0A382FNZ1</accession>
<dbReference type="Pfam" id="PF13485">
    <property type="entry name" value="Peptidase_MA_2"/>
    <property type="match status" value="1"/>
</dbReference>
<name>A0A382FNZ1_9ZZZZ</name>
<dbReference type="SMART" id="SM00028">
    <property type="entry name" value="TPR"/>
    <property type="match status" value="3"/>
</dbReference>
<dbReference type="AlphaFoldDB" id="A0A382FNZ1"/>
<dbReference type="InterPro" id="IPR011990">
    <property type="entry name" value="TPR-like_helical_dom_sf"/>
</dbReference>
<dbReference type="Gene3D" id="1.10.390.10">
    <property type="entry name" value="Neutral Protease Domain 2"/>
    <property type="match status" value="1"/>
</dbReference>
<dbReference type="Gene3D" id="1.25.40.10">
    <property type="entry name" value="Tetratricopeptide repeat domain"/>
    <property type="match status" value="1"/>
</dbReference>
<dbReference type="SUPFAM" id="SSF48452">
    <property type="entry name" value="TPR-like"/>
    <property type="match status" value="1"/>
</dbReference>
<dbReference type="InterPro" id="IPR027268">
    <property type="entry name" value="Peptidase_M4/M1_CTD_sf"/>
</dbReference>
<evidence type="ECO:0000313" key="2">
    <source>
        <dbReference type="EMBL" id="SVB64359.1"/>
    </source>
</evidence>
<reference evidence="2" key="1">
    <citation type="submission" date="2018-05" db="EMBL/GenBank/DDBJ databases">
        <authorList>
            <person name="Lanie J.A."/>
            <person name="Ng W.-L."/>
            <person name="Kazmierczak K.M."/>
            <person name="Andrzejewski T.M."/>
            <person name="Davidsen T.M."/>
            <person name="Wayne K.J."/>
            <person name="Tettelin H."/>
            <person name="Glass J.I."/>
            <person name="Rusch D."/>
            <person name="Podicherti R."/>
            <person name="Tsui H.-C.T."/>
            <person name="Winkler M.E."/>
        </authorList>
    </citation>
    <scope>NUCLEOTIDE SEQUENCE</scope>
</reference>
<dbReference type="EMBL" id="UINC01050873">
    <property type="protein sequence ID" value="SVB64359.1"/>
    <property type="molecule type" value="Genomic_DNA"/>
</dbReference>
<protein>
    <recommendedName>
        <fullName evidence="1">Peptidase MA-like domain-containing protein</fullName>
    </recommendedName>
</protein>
<organism evidence="2">
    <name type="scientific">marine metagenome</name>
    <dbReference type="NCBI Taxonomy" id="408172"/>
    <lineage>
        <taxon>unclassified sequences</taxon>
        <taxon>metagenomes</taxon>
        <taxon>ecological metagenomes</taxon>
    </lineage>
</organism>
<dbReference type="Pfam" id="PF10300">
    <property type="entry name" value="Iml2-TPR_39"/>
    <property type="match status" value="1"/>
</dbReference>
<proteinExistence type="predicted"/>
<gene>
    <name evidence="2" type="ORF">METZ01_LOCUS217213</name>
</gene>
<dbReference type="InterPro" id="IPR019734">
    <property type="entry name" value="TPR_rpt"/>
</dbReference>
<dbReference type="InterPro" id="IPR019412">
    <property type="entry name" value="IML2/TPR_39"/>
</dbReference>
<feature type="non-terminal residue" evidence="2">
    <location>
        <position position="469"/>
    </location>
</feature>
<sequence length="469" mass="54287">MITNICLIGLALVFSSITSAIELPQEKVHAGHKLIDDWDIKAAELFTNKLLKKYPESGDAYFLKARVEFLKGNHELAAKILKQVTGSYSEVRELKNLVYNTHEETKLFITSESEHFVYRYKKGPDEILVHYATKVLEKSYETLGNIFNYYPKEKVLVEFYPNKESLSKISPLTLNDIATSGTVALCKYNRIMMISPGSLVRGYNWMDTLSHEYIHYILSKKSKNNLPLWMHEGIAKYFEARWRNNHEYLTPIMETMLAGGLQKNYLISLQDMMPSLAKLKTAEDVQLAYAEVSSMIEYITQTHGDKIISTLLQRLSNEESFKFVMFDILGTNLDIFQKKWKHFVKQKKLKSIPGLKPPGIHFKASRSSDEPIREYREIDNRKSRDLTFLGDVLQSRNFYKAALIEYQRAIEQSKVFSPILHNKLAKAHLITKEYNKAETILNRSLYHYPMFHTTLASLGELYFDTGDIK</sequence>
<evidence type="ECO:0000259" key="1">
    <source>
        <dbReference type="Pfam" id="PF13485"/>
    </source>
</evidence>
<dbReference type="InterPro" id="IPR039568">
    <property type="entry name" value="Peptidase_MA-like_dom"/>
</dbReference>